<evidence type="ECO:0000313" key="1">
    <source>
        <dbReference type="EMBL" id="VVA28036.1"/>
    </source>
</evidence>
<dbReference type="Proteomes" id="UP000327085">
    <property type="component" value="Chromosome 2"/>
</dbReference>
<organism evidence="1 2">
    <name type="scientific">Prunus dulcis</name>
    <name type="common">Almond</name>
    <name type="synonym">Amygdalus dulcis</name>
    <dbReference type="NCBI Taxonomy" id="3755"/>
    <lineage>
        <taxon>Eukaryota</taxon>
        <taxon>Viridiplantae</taxon>
        <taxon>Streptophyta</taxon>
        <taxon>Embryophyta</taxon>
        <taxon>Tracheophyta</taxon>
        <taxon>Spermatophyta</taxon>
        <taxon>Magnoliopsida</taxon>
        <taxon>eudicotyledons</taxon>
        <taxon>Gunneridae</taxon>
        <taxon>Pentapetalae</taxon>
        <taxon>rosids</taxon>
        <taxon>fabids</taxon>
        <taxon>Rosales</taxon>
        <taxon>Rosaceae</taxon>
        <taxon>Amygdaloideae</taxon>
        <taxon>Amygdaleae</taxon>
        <taxon>Prunus</taxon>
    </lineage>
</organism>
<proteinExistence type="predicted"/>
<name>A0A5E4FJX2_PRUDU</name>
<evidence type="ECO:0000313" key="2">
    <source>
        <dbReference type="Proteomes" id="UP000327085"/>
    </source>
</evidence>
<dbReference type="Gramene" id="VVA28036">
    <property type="protein sequence ID" value="VVA28036"/>
    <property type="gene ID" value="Prudul26B032620"/>
</dbReference>
<dbReference type="AlphaFoldDB" id="A0A5E4FJX2"/>
<dbReference type="EMBL" id="CABIKO010000132">
    <property type="protein sequence ID" value="VVA28036.1"/>
    <property type="molecule type" value="Genomic_DNA"/>
</dbReference>
<dbReference type="InParanoid" id="A0A5E4FJX2"/>
<sequence length="134" mass="14889">MKVFISTHMLMLKFPTLQGTGTVRGDQLGSRSCYASAVKSTNRPPRREAFSVITAPLPPRTGIEQPKEPMEESFDFEQDNDDELAQLENEELFEYDTETSSVERLVMRVDLEQGVAMGDCACSGFVVLGWGGFS</sequence>
<accession>A0A5E4FJX2</accession>
<reference evidence="2" key="1">
    <citation type="journal article" date="2020" name="Plant J.">
        <title>Transposons played a major role in the diversification between the closely related almond and peach genomes: results from the almond genome sequence.</title>
        <authorList>
            <person name="Alioto T."/>
            <person name="Alexiou K.G."/>
            <person name="Bardil A."/>
            <person name="Barteri F."/>
            <person name="Castanera R."/>
            <person name="Cruz F."/>
            <person name="Dhingra A."/>
            <person name="Duval H."/>
            <person name="Fernandez I Marti A."/>
            <person name="Frias L."/>
            <person name="Galan B."/>
            <person name="Garcia J.L."/>
            <person name="Howad W."/>
            <person name="Gomez-Garrido J."/>
            <person name="Gut M."/>
            <person name="Julca I."/>
            <person name="Morata J."/>
            <person name="Puigdomenech P."/>
            <person name="Ribeca P."/>
            <person name="Rubio Cabetas M.J."/>
            <person name="Vlasova A."/>
            <person name="Wirthensohn M."/>
            <person name="Garcia-Mas J."/>
            <person name="Gabaldon T."/>
            <person name="Casacuberta J.M."/>
            <person name="Arus P."/>
        </authorList>
    </citation>
    <scope>NUCLEOTIDE SEQUENCE [LARGE SCALE GENOMIC DNA]</scope>
    <source>
        <strain evidence="2">cv. Texas</strain>
    </source>
</reference>
<gene>
    <name evidence="1" type="ORF">ALMOND_2B032620</name>
</gene>
<protein>
    <submittedName>
        <fullName evidence="1">PREDICTED: LOC110773229</fullName>
    </submittedName>
</protein>